<dbReference type="PANTHER" id="PTHR38454">
    <property type="entry name" value="INTEGRAL MEMBRANE PROTEIN-RELATED"/>
    <property type="match status" value="1"/>
</dbReference>
<protein>
    <submittedName>
        <fullName evidence="2">Putative membrane spanning protein</fullName>
    </submittedName>
</protein>
<proteinExistence type="predicted"/>
<dbReference type="KEGG" id="lsj:LSJ_1258"/>
<feature type="transmembrane region" description="Helical" evidence="1">
    <location>
        <begin position="203"/>
        <end position="223"/>
    </location>
</feature>
<feature type="transmembrane region" description="Helical" evidence="1">
    <location>
        <begin position="382"/>
        <end position="403"/>
    </location>
</feature>
<evidence type="ECO:0000313" key="4">
    <source>
        <dbReference type="Proteomes" id="UP000029488"/>
    </source>
</evidence>
<feature type="transmembrane region" description="Helical" evidence="1">
    <location>
        <begin position="409"/>
        <end position="428"/>
    </location>
</feature>
<organism evidence="2 4">
    <name type="scientific">Ligilactobacillus salivarius</name>
    <dbReference type="NCBI Taxonomy" id="1624"/>
    <lineage>
        <taxon>Bacteria</taxon>
        <taxon>Bacillati</taxon>
        <taxon>Bacillota</taxon>
        <taxon>Bacilli</taxon>
        <taxon>Lactobacillales</taxon>
        <taxon>Lactobacillaceae</taxon>
        <taxon>Ligilactobacillus</taxon>
    </lineage>
</organism>
<dbReference type="PANTHER" id="PTHR38454:SF1">
    <property type="entry name" value="INTEGRAL MEMBRANE PROTEIN"/>
    <property type="match status" value="1"/>
</dbReference>
<keyword evidence="1" id="KW-0472">Membrane</keyword>
<evidence type="ECO:0000313" key="5">
    <source>
        <dbReference type="Proteomes" id="UP000195378"/>
    </source>
</evidence>
<dbReference type="Pfam" id="PF09586">
    <property type="entry name" value="YfhO"/>
    <property type="match status" value="1"/>
</dbReference>
<feature type="transmembrane region" description="Helical" evidence="1">
    <location>
        <begin position="356"/>
        <end position="375"/>
    </location>
</feature>
<gene>
    <name evidence="3" type="ORF">B7R82_02760</name>
    <name evidence="2" type="ORF">LSJ_1258</name>
</gene>
<keyword evidence="1" id="KW-1133">Transmembrane helix</keyword>
<feature type="transmembrane region" description="Helical" evidence="1">
    <location>
        <begin position="435"/>
        <end position="453"/>
    </location>
</feature>
<feature type="transmembrane region" description="Helical" evidence="1">
    <location>
        <begin position="111"/>
        <end position="131"/>
    </location>
</feature>
<dbReference type="RefSeq" id="WP_034983709.1">
    <property type="nucleotide sequence ID" value="NZ_CP007646.1"/>
</dbReference>
<name>A0A089QGI4_9LACO</name>
<dbReference type="AlphaFoldDB" id="A0A089QGI4"/>
<evidence type="ECO:0000313" key="3">
    <source>
        <dbReference type="EMBL" id="ARU18975.1"/>
    </source>
</evidence>
<reference evidence="3 5" key="2">
    <citation type="submission" date="2017-04" db="EMBL/GenBank/DDBJ databases">
        <title>Complete genome sequence of Lactobacillus salivarius ZLS006, a probiotic strain isolated from healthy piglet.</title>
        <authorList>
            <person name="Zhang D."/>
        </authorList>
    </citation>
    <scope>NUCLEOTIDE SEQUENCE [LARGE SCALE GENOMIC DNA]</scope>
    <source>
        <strain evidence="3 5">ZLS006</strain>
    </source>
</reference>
<dbReference type="EMBL" id="CP007646">
    <property type="protein sequence ID" value="AIR10923.1"/>
    <property type="molecule type" value="Genomic_DNA"/>
</dbReference>
<feature type="transmembrane region" description="Helical" evidence="1">
    <location>
        <begin position="14"/>
        <end position="34"/>
    </location>
</feature>
<dbReference type="InterPro" id="IPR018580">
    <property type="entry name" value="Uncharacterised_YfhO"/>
</dbReference>
<dbReference type="Proteomes" id="UP000029488">
    <property type="component" value="Chromosome"/>
</dbReference>
<feature type="transmembrane region" description="Helical" evidence="1">
    <location>
        <begin position="928"/>
        <end position="947"/>
    </location>
</feature>
<feature type="transmembrane region" description="Helical" evidence="1">
    <location>
        <begin position="297"/>
        <end position="318"/>
    </location>
</feature>
<feature type="transmembrane region" description="Helical" evidence="1">
    <location>
        <begin position="164"/>
        <end position="183"/>
    </location>
</feature>
<dbReference type="EMBL" id="CP020858">
    <property type="protein sequence ID" value="ARU18975.1"/>
    <property type="molecule type" value="Genomic_DNA"/>
</dbReference>
<accession>A0A089QGI4</accession>
<sequence length="952" mass="109186">MNFSFEKKDFKKLFIWYSISFAIVAFFVYGSYYFSGHSLIWQIDGSQQHLPLLINYRKALIEFLHHPFSGITTWSWKYGLGADTFQIYSYYTVGDIFAYLTLLFPANKIIFAYQLMIILRLYFAGLAFTYFANHFDLKKSVIIPGAMVYIFNAYLLYANVAQPFFTTAFIIFPLIILGLEKVLQEKSAWMLTFAFTWMLINNFYFAFILGIGAMIYLVIRVFFTYRKTLNYFLVFRKLTGSTILSLLLSSVLLIPELLAVQNSTRAGSTFANGLKFYPLYYYLALPSQLINGGNRDFYFWSALGFSSIAFFGVIYVLAKYQKYPVMTAIFILSGIMLLFPAFGAAFNGLMSPSNRWTLMLCLPVSLSVCILLEHVKKLSPKMLKYITITTAIYISIVGINYYFQNSEKLFIPIIFLFVFLGLIFWLHFIDYKHAYRWANILVLLNVILNAIYFETPYNGGFANEMLPAGSYDKLQNQRYAGLDSDIDNDNTFKVSTISNNYYLGEDFKMYNTLNEKLHGLSSYYSLQNKYIGQFALNMQNVQYETNVPLQQFDDRSVILNFLGVKYLFTQLNQENDTKIPYGYHLDKTTRLIYDINQNSSKNQQTRRYATKNNFPLLYWQDTAITPKNYDKLSVSQKERLLSKAVFTSSNNAKGLKKAKNSNTDVIDIPYVLVSSRGNVIGTNNLEKLDANETYKLVLQLDKLKEKNNLPQNVELHVEINDIKYTPFSFKKQIALEEKNQTDDLTNGLLAANEKLAYYKYFRYHVLKGSPDMSYALNISSNLGTETIAQPRQSKTSFFKIVNSGTMNVGYFKNLPETLKLTPSKMGTYSFKLKVYAEPLNTSYDKEVAKIQKHALQNLKFNKHGLEGKITTNRTGILTSSIPYSTGWTATVDGKKAPVIRTNQAFVGLKLPQGTHKVKLVYNIPGLKLGMITSIVGLIILAISLIYTKFKKN</sequence>
<keyword evidence="1" id="KW-0812">Transmembrane</keyword>
<evidence type="ECO:0000313" key="2">
    <source>
        <dbReference type="EMBL" id="AIR10923.1"/>
    </source>
</evidence>
<evidence type="ECO:0000256" key="1">
    <source>
        <dbReference type="SAM" id="Phobius"/>
    </source>
</evidence>
<feature type="transmembrane region" description="Helical" evidence="1">
    <location>
        <begin position="325"/>
        <end position="350"/>
    </location>
</feature>
<feature type="transmembrane region" description="Helical" evidence="1">
    <location>
        <begin position="235"/>
        <end position="254"/>
    </location>
</feature>
<dbReference type="Proteomes" id="UP000195378">
    <property type="component" value="Chromosome"/>
</dbReference>
<reference evidence="2 4" key="1">
    <citation type="journal article" date="2014" name="BMC Genomics">
        <title>Unusual genome complexity in Lactobacillus salivarius JCM1046.</title>
        <authorList>
            <person name="Raftis E.J."/>
            <person name="Forde B.M."/>
            <person name="Claesson M.J."/>
            <person name="O'Toole P.W."/>
        </authorList>
    </citation>
    <scope>NUCLEOTIDE SEQUENCE [LARGE SCALE GENOMIC DNA]</scope>
    <source>
        <strain evidence="2 4">JCM1046</strain>
    </source>
</reference>